<keyword evidence="6 8" id="KW-0472">Membrane</keyword>
<accession>A0A8K0KLI6</accession>
<evidence type="ECO:0000256" key="5">
    <source>
        <dbReference type="ARBA" id="ARBA00022989"/>
    </source>
</evidence>
<dbReference type="Pfam" id="PF04923">
    <property type="entry name" value="Ninjurin"/>
    <property type="match status" value="1"/>
</dbReference>
<evidence type="ECO:0008006" key="11">
    <source>
        <dbReference type="Google" id="ProtNLM"/>
    </source>
</evidence>
<evidence type="ECO:0000256" key="3">
    <source>
        <dbReference type="ARBA" id="ARBA00022692"/>
    </source>
</evidence>
<comment type="subcellular location">
    <subcellularLocation>
        <location evidence="1">Membrane</location>
        <topology evidence="1">Multi-pass membrane protein</topology>
    </subcellularLocation>
</comment>
<comment type="caution">
    <text evidence="9">The sequence shown here is derived from an EMBL/GenBank/DDBJ whole genome shotgun (WGS) entry which is preliminary data.</text>
</comment>
<protein>
    <recommendedName>
        <fullName evidence="11">Ninjurin-1</fullName>
    </recommendedName>
</protein>
<dbReference type="AlphaFoldDB" id="A0A8K0KLI6"/>
<feature type="non-terminal residue" evidence="9">
    <location>
        <position position="1"/>
    </location>
</feature>
<evidence type="ECO:0000256" key="6">
    <source>
        <dbReference type="ARBA" id="ARBA00023136"/>
    </source>
</evidence>
<dbReference type="GO" id="GO:0016020">
    <property type="term" value="C:membrane"/>
    <property type="evidence" value="ECO:0007669"/>
    <property type="project" value="UniProtKB-SubCell"/>
</dbReference>
<organism evidence="9 10">
    <name type="scientific">Ladona fulva</name>
    <name type="common">Scarce chaser dragonfly</name>
    <name type="synonym">Libellula fulva</name>
    <dbReference type="NCBI Taxonomy" id="123851"/>
    <lineage>
        <taxon>Eukaryota</taxon>
        <taxon>Metazoa</taxon>
        <taxon>Ecdysozoa</taxon>
        <taxon>Arthropoda</taxon>
        <taxon>Hexapoda</taxon>
        <taxon>Insecta</taxon>
        <taxon>Pterygota</taxon>
        <taxon>Palaeoptera</taxon>
        <taxon>Odonata</taxon>
        <taxon>Epiprocta</taxon>
        <taxon>Anisoptera</taxon>
        <taxon>Libelluloidea</taxon>
        <taxon>Libellulidae</taxon>
        <taxon>Ladona</taxon>
    </lineage>
</organism>
<feature type="region of interest" description="Disordered" evidence="7">
    <location>
        <begin position="140"/>
        <end position="199"/>
    </location>
</feature>
<dbReference type="PANTHER" id="PTHR12316">
    <property type="entry name" value="NINJURIN-RELATED"/>
    <property type="match status" value="1"/>
</dbReference>
<keyword evidence="10" id="KW-1185">Reference proteome</keyword>
<dbReference type="InterPro" id="IPR007007">
    <property type="entry name" value="Ninjurin"/>
</dbReference>
<reference evidence="9" key="2">
    <citation type="submission" date="2017-10" db="EMBL/GenBank/DDBJ databases">
        <title>Ladona fulva Genome sequencing and assembly.</title>
        <authorList>
            <person name="Murali S."/>
            <person name="Richards S."/>
            <person name="Bandaranaike D."/>
            <person name="Bellair M."/>
            <person name="Blankenburg K."/>
            <person name="Chao H."/>
            <person name="Dinh H."/>
            <person name="Doddapaneni H."/>
            <person name="Dugan-Rocha S."/>
            <person name="Elkadiri S."/>
            <person name="Gnanaolivu R."/>
            <person name="Hernandez B."/>
            <person name="Skinner E."/>
            <person name="Javaid M."/>
            <person name="Lee S."/>
            <person name="Li M."/>
            <person name="Ming W."/>
            <person name="Munidasa M."/>
            <person name="Muniz J."/>
            <person name="Nguyen L."/>
            <person name="Hughes D."/>
            <person name="Osuji N."/>
            <person name="Pu L.-L."/>
            <person name="Puazo M."/>
            <person name="Qu C."/>
            <person name="Quiroz J."/>
            <person name="Raj R."/>
            <person name="Weissenberger G."/>
            <person name="Xin Y."/>
            <person name="Zou X."/>
            <person name="Han Y."/>
            <person name="Worley K."/>
            <person name="Muzny D."/>
            <person name="Gibbs R."/>
        </authorList>
    </citation>
    <scope>NUCLEOTIDE SEQUENCE</scope>
    <source>
        <strain evidence="9">Sampled in the wild</strain>
    </source>
</reference>
<keyword evidence="4" id="KW-0130">Cell adhesion</keyword>
<gene>
    <name evidence="9" type="ORF">J437_LFUL016400</name>
</gene>
<reference evidence="9" key="1">
    <citation type="submission" date="2013-04" db="EMBL/GenBank/DDBJ databases">
        <authorList>
            <person name="Qu J."/>
            <person name="Murali S.C."/>
            <person name="Bandaranaike D."/>
            <person name="Bellair M."/>
            <person name="Blankenburg K."/>
            <person name="Chao H."/>
            <person name="Dinh H."/>
            <person name="Doddapaneni H."/>
            <person name="Downs B."/>
            <person name="Dugan-Rocha S."/>
            <person name="Elkadiri S."/>
            <person name="Gnanaolivu R.D."/>
            <person name="Hernandez B."/>
            <person name="Javaid M."/>
            <person name="Jayaseelan J.C."/>
            <person name="Lee S."/>
            <person name="Li M."/>
            <person name="Ming W."/>
            <person name="Munidasa M."/>
            <person name="Muniz J."/>
            <person name="Nguyen L."/>
            <person name="Ongeri F."/>
            <person name="Osuji N."/>
            <person name="Pu L.-L."/>
            <person name="Puazo M."/>
            <person name="Qu C."/>
            <person name="Quiroz J."/>
            <person name="Raj R."/>
            <person name="Weissenberger G."/>
            <person name="Xin Y."/>
            <person name="Zou X."/>
            <person name="Han Y."/>
            <person name="Richards S."/>
            <person name="Worley K."/>
            <person name="Muzny D."/>
            <person name="Gibbs R."/>
        </authorList>
    </citation>
    <scope>NUCLEOTIDE SEQUENCE</scope>
    <source>
        <strain evidence="9">Sampled in the wild</strain>
    </source>
</reference>
<evidence type="ECO:0000256" key="1">
    <source>
        <dbReference type="ARBA" id="ARBA00004141"/>
    </source>
</evidence>
<proteinExistence type="inferred from homology"/>
<evidence type="ECO:0000313" key="9">
    <source>
        <dbReference type="EMBL" id="KAG8236489.1"/>
    </source>
</evidence>
<dbReference type="GO" id="GO:0042246">
    <property type="term" value="P:tissue regeneration"/>
    <property type="evidence" value="ECO:0007669"/>
    <property type="project" value="InterPro"/>
</dbReference>
<evidence type="ECO:0000256" key="7">
    <source>
        <dbReference type="SAM" id="MobiDB-lite"/>
    </source>
</evidence>
<keyword evidence="5 8" id="KW-1133">Transmembrane helix</keyword>
<evidence type="ECO:0000313" key="10">
    <source>
        <dbReference type="Proteomes" id="UP000792457"/>
    </source>
</evidence>
<dbReference type="EMBL" id="KZ309035">
    <property type="protein sequence ID" value="KAG8236489.1"/>
    <property type="molecule type" value="Genomic_DNA"/>
</dbReference>
<evidence type="ECO:0000256" key="4">
    <source>
        <dbReference type="ARBA" id="ARBA00022889"/>
    </source>
</evidence>
<evidence type="ECO:0000256" key="2">
    <source>
        <dbReference type="ARBA" id="ARBA00008141"/>
    </source>
</evidence>
<feature type="transmembrane region" description="Helical" evidence="8">
    <location>
        <begin position="67"/>
        <end position="90"/>
    </location>
</feature>
<feature type="compositionally biased region" description="Basic and acidic residues" evidence="7">
    <location>
        <begin position="140"/>
        <end position="153"/>
    </location>
</feature>
<dbReference type="PANTHER" id="PTHR12316:SF1">
    <property type="entry name" value="NINJURIN-B"/>
    <property type="match status" value="1"/>
</dbReference>
<comment type="similarity">
    <text evidence="2">Belongs to the ninjurin family.</text>
</comment>
<name>A0A8K0KLI6_LADFU</name>
<evidence type="ECO:0000256" key="8">
    <source>
        <dbReference type="SAM" id="Phobius"/>
    </source>
</evidence>
<feature type="compositionally biased region" description="Basic and acidic residues" evidence="7">
    <location>
        <begin position="187"/>
        <end position="199"/>
    </location>
</feature>
<keyword evidence="3 8" id="KW-0812">Transmembrane</keyword>
<dbReference type="Proteomes" id="UP000792457">
    <property type="component" value="Unassembled WGS sequence"/>
</dbReference>
<sequence length="199" mass="20860">ENPEEHNPIDVAVTVEVDKPIQKGTVSPNTYAAKKTVAQGMMDIALLTANANQLRYLLEYSRDSPTFYLNVILIIISLILQVAVGISLIFKGRSDLGGKSKHEFANRLNNYVVIGVFMVTIINVFVAAFSISGPTVRHHEFSQPVMPREEPHIDGGSASGGKGEEKKAAAGGGGAKGGAEKAGAAGEAKKGGGGKKGDS</sequence>
<feature type="transmembrane region" description="Helical" evidence="8">
    <location>
        <begin position="111"/>
        <end position="131"/>
    </location>
</feature>
<dbReference type="GO" id="GO:0007155">
    <property type="term" value="P:cell adhesion"/>
    <property type="evidence" value="ECO:0007669"/>
    <property type="project" value="UniProtKB-KW"/>
</dbReference>
<dbReference type="OrthoDB" id="6114058at2759"/>